<feature type="transmembrane region" description="Helical" evidence="6">
    <location>
        <begin position="20"/>
        <end position="38"/>
    </location>
</feature>
<evidence type="ECO:0000313" key="9">
    <source>
        <dbReference type="Proteomes" id="UP000812440"/>
    </source>
</evidence>
<dbReference type="GO" id="GO:0042552">
    <property type="term" value="P:myelination"/>
    <property type="evidence" value="ECO:0007669"/>
    <property type="project" value="TreeGrafter"/>
</dbReference>
<dbReference type="EMBL" id="JAACNH010000008">
    <property type="protein sequence ID" value="KAG8435441.1"/>
    <property type="molecule type" value="Genomic_DNA"/>
</dbReference>
<dbReference type="AlphaFoldDB" id="A0A8T2IYB4"/>
<dbReference type="PANTHER" id="PTHR22776">
    <property type="entry name" value="MARVEL-CONTAINING POTENTIAL LIPID RAFT-ASSOCIATED PROTEIN"/>
    <property type="match status" value="1"/>
</dbReference>
<gene>
    <name evidence="8" type="ORF">GDO86_013394</name>
</gene>
<comment type="subcellular location">
    <subcellularLocation>
        <location evidence="1">Membrane</location>
        <topology evidence="1">Multi-pass membrane protein</topology>
    </subcellularLocation>
</comment>
<feature type="transmembrane region" description="Helical" evidence="6">
    <location>
        <begin position="87"/>
        <end position="105"/>
    </location>
</feature>
<reference evidence="8" key="1">
    <citation type="thesis" date="2020" institute="ProQuest LLC" country="789 East Eisenhower Parkway, Ann Arbor, MI, USA">
        <title>Comparative Genomics and Chromosome Evolution.</title>
        <authorList>
            <person name="Mudd A.B."/>
        </authorList>
    </citation>
    <scope>NUCLEOTIDE SEQUENCE</scope>
    <source>
        <strain evidence="8">Female2</strain>
        <tissue evidence="8">Blood</tissue>
    </source>
</reference>
<dbReference type="GO" id="GO:0019911">
    <property type="term" value="F:structural constituent of myelin sheath"/>
    <property type="evidence" value="ECO:0007669"/>
    <property type="project" value="TreeGrafter"/>
</dbReference>
<accession>A0A8T2IYB4</accession>
<proteinExistence type="predicted"/>
<dbReference type="GO" id="GO:0016020">
    <property type="term" value="C:membrane"/>
    <property type="evidence" value="ECO:0007669"/>
    <property type="project" value="UniProtKB-SubCell"/>
</dbReference>
<organism evidence="8 9">
    <name type="scientific">Hymenochirus boettgeri</name>
    <name type="common">Congo dwarf clawed frog</name>
    <dbReference type="NCBI Taxonomy" id="247094"/>
    <lineage>
        <taxon>Eukaryota</taxon>
        <taxon>Metazoa</taxon>
        <taxon>Chordata</taxon>
        <taxon>Craniata</taxon>
        <taxon>Vertebrata</taxon>
        <taxon>Euteleostomi</taxon>
        <taxon>Amphibia</taxon>
        <taxon>Batrachia</taxon>
        <taxon>Anura</taxon>
        <taxon>Pipoidea</taxon>
        <taxon>Pipidae</taxon>
        <taxon>Pipinae</taxon>
        <taxon>Hymenochirus</taxon>
    </lineage>
</organism>
<name>A0A8T2IYB4_9PIPI</name>
<keyword evidence="2 5" id="KW-0812">Transmembrane</keyword>
<dbReference type="InterPro" id="IPR013295">
    <property type="entry name" value="MAL"/>
</dbReference>
<evidence type="ECO:0000256" key="6">
    <source>
        <dbReference type="SAM" id="Phobius"/>
    </source>
</evidence>
<feature type="transmembrane region" description="Helical" evidence="6">
    <location>
        <begin position="44"/>
        <end position="66"/>
    </location>
</feature>
<dbReference type="Pfam" id="PF01284">
    <property type="entry name" value="MARVEL"/>
    <property type="match status" value="1"/>
</dbReference>
<keyword evidence="9" id="KW-1185">Reference proteome</keyword>
<feature type="transmembrane region" description="Helical" evidence="6">
    <location>
        <begin position="125"/>
        <end position="149"/>
    </location>
</feature>
<dbReference type="InterPro" id="IPR050578">
    <property type="entry name" value="MARVEL-CKLF_proteins"/>
</dbReference>
<evidence type="ECO:0000256" key="1">
    <source>
        <dbReference type="ARBA" id="ARBA00004141"/>
    </source>
</evidence>
<dbReference type="Proteomes" id="UP000812440">
    <property type="component" value="Chromosome 7"/>
</dbReference>
<dbReference type="OrthoDB" id="9938733at2759"/>
<evidence type="ECO:0000259" key="7">
    <source>
        <dbReference type="PROSITE" id="PS51225"/>
    </source>
</evidence>
<protein>
    <recommendedName>
        <fullName evidence="7">MARVEL domain-containing protein</fullName>
    </recommendedName>
</protein>
<sequence length="161" mass="17895">MPTPSSLSVNRDYLKSLPGVVRILQLISGAGFWITIASNQYGGSIHFALFVVVFFWLLTLVIYFLTLLDKQELVPIIGGESWVLANVIYDAMATALHLAAVGIMIDKTNSYSYCNVATYTLYCLYNAYMAATIFACLCSLFYLISAIYFSYKKCKGSQTVI</sequence>
<evidence type="ECO:0000256" key="5">
    <source>
        <dbReference type="PROSITE-ProRule" id="PRU00581"/>
    </source>
</evidence>
<evidence type="ECO:0000256" key="3">
    <source>
        <dbReference type="ARBA" id="ARBA00022989"/>
    </source>
</evidence>
<feature type="domain" description="MARVEL" evidence="7">
    <location>
        <begin position="13"/>
        <end position="154"/>
    </location>
</feature>
<dbReference type="PANTHER" id="PTHR22776:SF28">
    <property type="entry name" value="MARVEL DOMAIN-CONTAINING PROTEIN 1"/>
    <property type="match status" value="1"/>
</dbReference>
<dbReference type="PRINTS" id="PR01884">
    <property type="entry name" value="MALPROTEIN"/>
</dbReference>
<comment type="caution">
    <text evidence="8">The sequence shown here is derived from an EMBL/GenBank/DDBJ whole genome shotgun (WGS) entry which is preliminary data.</text>
</comment>
<keyword evidence="3 6" id="KW-1133">Transmembrane helix</keyword>
<evidence type="ECO:0000256" key="4">
    <source>
        <dbReference type="ARBA" id="ARBA00023136"/>
    </source>
</evidence>
<dbReference type="InterPro" id="IPR008253">
    <property type="entry name" value="Marvel"/>
</dbReference>
<evidence type="ECO:0000256" key="2">
    <source>
        <dbReference type="ARBA" id="ARBA00022692"/>
    </source>
</evidence>
<dbReference type="PROSITE" id="PS51225">
    <property type="entry name" value="MARVEL"/>
    <property type="match status" value="1"/>
</dbReference>
<evidence type="ECO:0000313" key="8">
    <source>
        <dbReference type="EMBL" id="KAG8435441.1"/>
    </source>
</evidence>
<keyword evidence="4 5" id="KW-0472">Membrane</keyword>